<protein>
    <submittedName>
        <fullName evidence="3">Phage baseplate assembly protein V</fullName>
    </submittedName>
</protein>
<dbReference type="Pfam" id="PF04717">
    <property type="entry name" value="Phage_base_V"/>
    <property type="match status" value="1"/>
</dbReference>
<evidence type="ECO:0000313" key="4">
    <source>
        <dbReference type="Proteomes" id="UP001144096"/>
    </source>
</evidence>
<dbReference type="InterPro" id="IPR006531">
    <property type="entry name" value="Gp5/Vgr_OB"/>
</dbReference>
<evidence type="ECO:0000256" key="1">
    <source>
        <dbReference type="SAM" id="MobiDB-lite"/>
    </source>
</evidence>
<dbReference type="Proteomes" id="UP001144096">
    <property type="component" value="Unassembled WGS sequence"/>
</dbReference>
<dbReference type="EMBL" id="JAMXQV010000021">
    <property type="protein sequence ID" value="MCR6487826.1"/>
    <property type="molecule type" value="Genomic_DNA"/>
</dbReference>
<organism evidence="3 4">
    <name type="scientific">Amycolatopsis iheyensis</name>
    <dbReference type="NCBI Taxonomy" id="2945988"/>
    <lineage>
        <taxon>Bacteria</taxon>
        <taxon>Bacillati</taxon>
        <taxon>Actinomycetota</taxon>
        <taxon>Actinomycetes</taxon>
        <taxon>Pseudonocardiales</taxon>
        <taxon>Pseudonocardiaceae</taxon>
        <taxon>Amycolatopsis</taxon>
    </lineage>
</organism>
<accession>A0A9X2SP54</accession>
<comment type="caution">
    <text evidence="3">The sequence shown here is derived from an EMBL/GenBank/DDBJ whole genome shotgun (WGS) entry which is preliminary data.</text>
</comment>
<sequence length="626" mass="65174">MNLTWWQADNLVQPSIHIGPAKRPLPADVARSVLRVTVDTHLHLPDMFEITVTDRAASAHAVRVLAIGTEVAIGGAAPGRPEDPRLLMSGEVTAIEAEYAATASIVFRGYAEDHRLQRAKRTRTFLDATDADIARKIATEAGLPLGVIEPTRVTHRHVGQVNQTDWDFLVGRAAAIGYHVGVTAGRFEFRPAAERSKPVTLELGENLVSFSARITAGNLAPRTEVRVWDPLAARVVSEHAAPAETTARLADDPAAVASRFAGVQPHAPQGAASAETTPAGPASRLAGTKPSATFGPAPAEPATVVSDRPLAWGAAIGAAAKQAAAGLSERMSDTFAEAVGEAIGDPWLTAGRMALVRGVAGPFAGTWLLTRARHEFGSGTYRTTFEVSGRHDRSLLGLAAGGHDGVERIPGVVCGIVSDLNDPLRKGRVKVVLPWLSPGYESDWACPVQVGAGAASGTVFLPEVGDEVLVGFEFGDPRRPYVLGGIVNDHSRADLGGEAVRTEGATASVVRRGIVAPSGSRLLFHDGPPAVSQVELGTGTGDLTLKIDQRAGTVLLRCDPRPPGSDAAAGRLTIECGPAGTIDLRAGPGGTVTVDGGARLNLKAQAAIAIESAGVVEIKGNPIKLN</sequence>
<proteinExistence type="predicted"/>
<keyword evidence="4" id="KW-1185">Reference proteome</keyword>
<dbReference type="AlphaFoldDB" id="A0A9X2SP54"/>
<feature type="region of interest" description="Disordered" evidence="1">
    <location>
        <begin position="264"/>
        <end position="302"/>
    </location>
</feature>
<dbReference type="Gene3D" id="2.40.50.230">
    <property type="entry name" value="Gp5 N-terminal domain"/>
    <property type="match status" value="1"/>
</dbReference>
<dbReference type="SUPFAM" id="SSF69255">
    <property type="entry name" value="gp5 N-terminal domain-like"/>
    <property type="match status" value="1"/>
</dbReference>
<gene>
    <name evidence="3" type="ORF">M8542_33870</name>
</gene>
<evidence type="ECO:0000259" key="2">
    <source>
        <dbReference type="Pfam" id="PF04717"/>
    </source>
</evidence>
<feature type="domain" description="Gp5/Type VI secretion system Vgr protein OB-fold" evidence="2">
    <location>
        <begin position="415"/>
        <end position="486"/>
    </location>
</feature>
<name>A0A9X2SP54_9PSEU</name>
<dbReference type="SUPFAM" id="SSF69279">
    <property type="entry name" value="Phage tail proteins"/>
    <property type="match status" value="1"/>
</dbReference>
<evidence type="ECO:0000313" key="3">
    <source>
        <dbReference type="EMBL" id="MCR6487826.1"/>
    </source>
</evidence>
<reference evidence="3" key="1">
    <citation type="submission" date="2022-06" db="EMBL/GenBank/DDBJ databases">
        <title>Amycolatopsis iheyaensis sp. nov., a new species of the genus Amycolatopsis isolated from soil in Iheya island, Japan.</title>
        <authorList>
            <person name="Ngamcharungchit C."/>
            <person name="Kanto H."/>
            <person name="Take A."/>
            <person name="Intra B."/>
            <person name="Matsumoto A."/>
            <person name="Panbangred W."/>
            <person name="Inahashi Y."/>
        </authorList>
    </citation>
    <scope>NUCLEOTIDE SEQUENCE</scope>
    <source>
        <strain evidence="3">OK19-0408</strain>
    </source>
</reference>
<dbReference type="InterPro" id="IPR037026">
    <property type="entry name" value="Vgr_OB-fold_dom_sf"/>
</dbReference>
<dbReference type="RefSeq" id="WP_257924390.1">
    <property type="nucleotide sequence ID" value="NZ_JAMXQV010000021.1"/>
</dbReference>